<keyword evidence="2" id="KW-1185">Reference proteome</keyword>
<accession>A0AAV7FYG6</accession>
<name>A0AAV7FYG6_DENCH</name>
<comment type="caution">
    <text evidence="1">The sequence shown here is derived from an EMBL/GenBank/DDBJ whole genome shotgun (WGS) entry which is preliminary data.</text>
</comment>
<proteinExistence type="predicted"/>
<dbReference type="EMBL" id="JAGFBR010000019">
    <property type="protein sequence ID" value="KAH0448902.1"/>
    <property type="molecule type" value="Genomic_DNA"/>
</dbReference>
<reference evidence="1 2" key="1">
    <citation type="journal article" date="2021" name="Hortic Res">
        <title>Chromosome-scale assembly of the Dendrobium chrysotoxum genome enhances the understanding of orchid evolution.</title>
        <authorList>
            <person name="Zhang Y."/>
            <person name="Zhang G.Q."/>
            <person name="Zhang D."/>
            <person name="Liu X.D."/>
            <person name="Xu X.Y."/>
            <person name="Sun W.H."/>
            <person name="Yu X."/>
            <person name="Zhu X."/>
            <person name="Wang Z.W."/>
            <person name="Zhao X."/>
            <person name="Zhong W.Y."/>
            <person name="Chen H."/>
            <person name="Yin W.L."/>
            <person name="Huang T."/>
            <person name="Niu S.C."/>
            <person name="Liu Z.J."/>
        </authorList>
    </citation>
    <scope>NUCLEOTIDE SEQUENCE [LARGE SCALE GENOMIC DNA]</scope>
    <source>
        <strain evidence="1">Lindl</strain>
    </source>
</reference>
<sequence length="94" mass="10093">MGRVSRWFSGLLGRKKRWAFVKSFQNNWTSPPPPLTAAVGDEQSKRAIAVAMATAEATEAAMATTKAAAAMVQLTTSCGLARLKAEERAAVKIR</sequence>
<protein>
    <submittedName>
        <fullName evidence="1">Uncharacterized protein</fullName>
    </submittedName>
</protein>
<evidence type="ECO:0000313" key="2">
    <source>
        <dbReference type="Proteomes" id="UP000775213"/>
    </source>
</evidence>
<dbReference type="AlphaFoldDB" id="A0AAV7FYG6"/>
<dbReference type="Proteomes" id="UP000775213">
    <property type="component" value="Unassembled WGS sequence"/>
</dbReference>
<evidence type="ECO:0000313" key="1">
    <source>
        <dbReference type="EMBL" id="KAH0448902.1"/>
    </source>
</evidence>
<organism evidence="1 2">
    <name type="scientific">Dendrobium chrysotoxum</name>
    <name type="common">Orchid</name>
    <dbReference type="NCBI Taxonomy" id="161865"/>
    <lineage>
        <taxon>Eukaryota</taxon>
        <taxon>Viridiplantae</taxon>
        <taxon>Streptophyta</taxon>
        <taxon>Embryophyta</taxon>
        <taxon>Tracheophyta</taxon>
        <taxon>Spermatophyta</taxon>
        <taxon>Magnoliopsida</taxon>
        <taxon>Liliopsida</taxon>
        <taxon>Asparagales</taxon>
        <taxon>Orchidaceae</taxon>
        <taxon>Epidendroideae</taxon>
        <taxon>Malaxideae</taxon>
        <taxon>Dendrobiinae</taxon>
        <taxon>Dendrobium</taxon>
    </lineage>
</organism>
<gene>
    <name evidence="1" type="ORF">IEQ34_022702</name>
</gene>